<gene>
    <name evidence="2" type="ORF">GCM10023230_02810</name>
</gene>
<sequence>MVEKNSKPQTKTLTTTIFKMTKKVAILSIILLVSVGFFVQSDKSKIDDERFISYIVNPKKLKIEFYWKNEKDKNFKNAENLRLWLNKKKQNLVFATNGGMYKKDNSPQGLYIENKITKNKIDTTTRGNGNFYLKPNGIFYLTTDKTAKICLSNDFIDNDKIKYATQSGPMLVINGAIHTAFKENSTNLNIRNGVGILPNNEVLFAMSKKEINFYEFAEFFKNLGCKNALYLDGFVSRMYLPEKKWIQTDGDFGVIIGVTK</sequence>
<accession>A0ABP8ZJZ6</accession>
<proteinExistence type="predicted"/>
<dbReference type="InterPro" id="IPR018711">
    <property type="entry name" value="NAGPA"/>
</dbReference>
<organism evidence="2 3">
    <name type="scientific">Flavobacterium hankyongi</name>
    <dbReference type="NCBI Taxonomy" id="1176532"/>
    <lineage>
        <taxon>Bacteria</taxon>
        <taxon>Pseudomonadati</taxon>
        <taxon>Bacteroidota</taxon>
        <taxon>Flavobacteriia</taxon>
        <taxon>Flavobacteriales</taxon>
        <taxon>Flavobacteriaceae</taxon>
        <taxon>Flavobacterium</taxon>
    </lineage>
</organism>
<protein>
    <recommendedName>
        <fullName evidence="1">Phosphodiester glycosidase domain-containing protein</fullName>
    </recommendedName>
</protein>
<reference evidence="3" key="1">
    <citation type="journal article" date="2019" name="Int. J. Syst. Evol. Microbiol.">
        <title>The Global Catalogue of Microorganisms (GCM) 10K type strain sequencing project: providing services to taxonomists for standard genome sequencing and annotation.</title>
        <authorList>
            <consortium name="The Broad Institute Genomics Platform"/>
            <consortium name="The Broad Institute Genome Sequencing Center for Infectious Disease"/>
            <person name="Wu L."/>
            <person name="Ma J."/>
        </authorList>
    </citation>
    <scope>NUCLEOTIDE SEQUENCE [LARGE SCALE GENOMIC DNA]</scope>
    <source>
        <strain evidence="3">JCM 18198</strain>
    </source>
</reference>
<name>A0ABP8ZJZ6_9FLAO</name>
<keyword evidence="3" id="KW-1185">Reference proteome</keyword>
<dbReference type="EMBL" id="BAABIP010000005">
    <property type="protein sequence ID" value="GAA4758246.1"/>
    <property type="molecule type" value="Genomic_DNA"/>
</dbReference>
<evidence type="ECO:0000259" key="1">
    <source>
        <dbReference type="Pfam" id="PF09992"/>
    </source>
</evidence>
<comment type="caution">
    <text evidence="2">The sequence shown here is derived from an EMBL/GenBank/DDBJ whole genome shotgun (WGS) entry which is preliminary data.</text>
</comment>
<evidence type="ECO:0000313" key="3">
    <source>
        <dbReference type="Proteomes" id="UP001500141"/>
    </source>
</evidence>
<evidence type="ECO:0000313" key="2">
    <source>
        <dbReference type="EMBL" id="GAA4758246.1"/>
    </source>
</evidence>
<dbReference type="Pfam" id="PF09992">
    <property type="entry name" value="NAGPA"/>
    <property type="match status" value="1"/>
</dbReference>
<dbReference type="Proteomes" id="UP001500141">
    <property type="component" value="Unassembled WGS sequence"/>
</dbReference>
<feature type="domain" description="Phosphodiester glycosidase" evidence="1">
    <location>
        <begin position="91"/>
        <end position="240"/>
    </location>
</feature>